<dbReference type="OrthoDB" id="10488606at2759"/>
<gene>
    <name evidence="2" type="ORF">ARMOST_14116</name>
</gene>
<name>A0A284RPL1_ARMOS</name>
<proteinExistence type="predicted"/>
<feature type="region of interest" description="Disordered" evidence="1">
    <location>
        <begin position="1"/>
        <end position="21"/>
    </location>
</feature>
<evidence type="ECO:0000313" key="2">
    <source>
        <dbReference type="EMBL" id="SJL10722.1"/>
    </source>
</evidence>
<dbReference type="EMBL" id="FUEG01000012">
    <property type="protein sequence ID" value="SJL10722.1"/>
    <property type="molecule type" value="Genomic_DNA"/>
</dbReference>
<organism evidence="2 3">
    <name type="scientific">Armillaria ostoyae</name>
    <name type="common">Armillaria root rot fungus</name>
    <dbReference type="NCBI Taxonomy" id="47428"/>
    <lineage>
        <taxon>Eukaryota</taxon>
        <taxon>Fungi</taxon>
        <taxon>Dikarya</taxon>
        <taxon>Basidiomycota</taxon>
        <taxon>Agaricomycotina</taxon>
        <taxon>Agaricomycetes</taxon>
        <taxon>Agaricomycetidae</taxon>
        <taxon>Agaricales</taxon>
        <taxon>Marasmiineae</taxon>
        <taxon>Physalacriaceae</taxon>
        <taxon>Armillaria</taxon>
    </lineage>
</organism>
<evidence type="ECO:0000256" key="1">
    <source>
        <dbReference type="SAM" id="MobiDB-lite"/>
    </source>
</evidence>
<feature type="compositionally biased region" description="Polar residues" evidence="1">
    <location>
        <begin position="1"/>
        <end position="11"/>
    </location>
</feature>
<keyword evidence="3" id="KW-1185">Reference proteome</keyword>
<dbReference type="Proteomes" id="UP000219338">
    <property type="component" value="Unassembled WGS sequence"/>
</dbReference>
<protein>
    <submittedName>
        <fullName evidence="2">Uncharacterized protein</fullName>
    </submittedName>
</protein>
<sequence length="101" mass="11188">MLSSTPTSDPNHSLGGNHLAPDSFKPVYPNMLEEELASRQKAMRHTQQIIEIIGGWSTYSLRRVTRGRGCLAHQSKVASLSPRRIIGAHPMRGLFPSQKVP</sequence>
<accession>A0A284RPL1</accession>
<reference evidence="3" key="1">
    <citation type="journal article" date="2017" name="Nat. Ecol. Evol.">
        <title>Genome expansion and lineage-specific genetic innovations in the forest pathogenic fungi Armillaria.</title>
        <authorList>
            <person name="Sipos G."/>
            <person name="Prasanna A.N."/>
            <person name="Walter M.C."/>
            <person name="O'Connor E."/>
            <person name="Balint B."/>
            <person name="Krizsan K."/>
            <person name="Kiss B."/>
            <person name="Hess J."/>
            <person name="Varga T."/>
            <person name="Slot J."/>
            <person name="Riley R."/>
            <person name="Boka B."/>
            <person name="Rigling D."/>
            <person name="Barry K."/>
            <person name="Lee J."/>
            <person name="Mihaltcheva S."/>
            <person name="LaButti K."/>
            <person name="Lipzen A."/>
            <person name="Waldron R."/>
            <person name="Moloney N.M."/>
            <person name="Sperisen C."/>
            <person name="Kredics L."/>
            <person name="Vagvoelgyi C."/>
            <person name="Patrignani A."/>
            <person name="Fitzpatrick D."/>
            <person name="Nagy I."/>
            <person name="Doyle S."/>
            <person name="Anderson J.B."/>
            <person name="Grigoriev I.V."/>
            <person name="Gueldener U."/>
            <person name="Muensterkoetter M."/>
            <person name="Nagy L.G."/>
        </authorList>
    </citation>
    <scope>NUCLEOTIDE SEQUENCE [LARGE SCALE GENOMIC DNA]</scope>
    <source>
        <strain evidence="3">C18/9</strain>
    </source>
</reference>
<dbReference type="AlphaFoldDB" id="A0A284RPL1"/>
<evidence type="ECO:0000313" key="3">
    <source>
        <dbReference type="Proteomes" id="UP000219338"/>
    </source>
</evidence>